<proteinExistence type="predicted"/>
<feature type="non-terminal residue" evidence="3">
    <location>
        <position position="107"/>
    </location>
</feature>
<comment type="caution">
    <text evidence="3">The sequence shown here is derived from an EMBL/GenBank/DDBJ whole genome shotgun (WGS) entry which is preliminary data.</text>
</comment>
<sequence length="107" mass="11820">MAERPPYGQFNSGSHFNQRGQHVYGPQYNADDIHVNHADPQSIADGMVLDRQRRKAEGESPRRRDQQARQARAAAAKAQVRLAAIIIAATFALMLLAAVVLTILRST</sequence>
<gene>
    <name evidence="3" type="ORF">VXC91_45790</name>
</gene>
<dbReference type="RefSeq" id="WP_329513239.1">
    <property type="nucleotide sequence ID" value="NZ_JAYWVC010000589.1"/>
</dbReference>
<evidence type="ECO:0000313" key="4">
    <source>
        <dbReference type="Proteomes" id="UP001333996"/>
    </source>
</evidence>
<keyword evidence="2" id="KW-0812">Transmembrane</keyword>
<feature type="compositionally biased region" description="Polar residues" evidence="1">
    <location>
        <begin position="9"/>
        <end position="20"/>
    </location>
</feature>
<evidence type="ECO:0000256" key="2">
    <source>
        <dbReference type="SAM" id="Phobius"/>
    </source>
</evidence>
<reference evidence="3" key="1">
    <citation type="submission" date="2024-01" db="EMBL/GenBank/DDBJ databases">
        <title>First draft genome sequence data of TA4-1, the type strain of Gram-positive actinobacterium Streptomyces chiangmaiensis.</title>
        <authorList>
            <person name="Yasawong M."/>
            <person name="Nantapong N."/>
        </authorList>
    </citation>
    <scope>NUCLEOTIDE SEQUENCE</scope>
    <source>
        <strain evidence="3">TA4-1</strain>
    </source>
</reference>
<name>A0ABU7FY40_9ACTN</name>
<organism evidence="3 4">
    <name type="scientific">Streptomyces chiangmaiensis</name>
    <dbReference type="NCBI Taxonomy" id="766497"/>
    <lineage>
        <taxon>Bacteria</taxon>
        <taxon>Bacillati</taxon>
        <taxon>Actinomycetota</taxon>
        <taxon>Actinomycetes</taxon>
        <taxon>Kitasatosporales</taxon>
        <taxon>Streptomycetaceae</taxon>
        <taxon>Streptomyces</taxon>
    </lineage>
</organism>
<dbReference type="EMBL" id="JAYWVC010000589">
    <property type="protein sequence ID" value="MED7828944.1"/>
    <property type="molecule type" value="Genomic_DNA"/>
</dbReference>
<feature type="transmembrane region" description="Helical" evidence="2">
    <location>
        <begin position="82"/>
        <end position="104"/>
    </location>
</feature>
<keyword evidence="4" id="KW-1185">Reference proteome</keyword>
<evidence type="ECO:0000313" key="3">
    <source>
        <dbReference type="EMBL" id="MED7828944.1"/>
    </source>
</evidence>
<feature type="compositionally biased region" description="Basic and acidic residues" evidence="1">
    <location>
        <begin position="48"/>
        <end position="67"/>
    </location>
</feature>
<keyword evidence="2" id="KW-0472">Membrane</keyword>
<protein>
    <submittedName>
        <fullName evidence="3">Uncharacterized protein</fullName>
    </submittedName>
</protein>
<feature type="region of interest" description="Disordered" evidence="1">
    <location>
        <begin position="1"/>
        <end position="71"/>
    </location>
</feature>
<keyword evidence="2" id="KW-1133">Transmembrane helix</keyword>
<evidence type="ECO:0000256" key="1">
    <source>
        <dbReference type="SAM" id="MobiDB-lite"/>
    </source>
</evidence>
<dbReference type="Proteomes" id="UP001333996">
    <property type="component" value="Unassembled WGS sequence"/>
</dbReference>
<accession>A0ABU7FY40</accession>